<gene>
    <name evidence="4" type="ORF">QF206_10565</name>
</gene>
<keyword evidence="5" id="KW-1185">Reference proteome</keyword>
<dbReference type="Pfam" id="PF13579">
    <property type="entry name" value="Glyco_trans_4_4"/>
    <property type="match status" value="1"/>
</dbReference>
<keyword evidence="2" id="KW-0808">Transferase</keyword>
<reference evidence="4 5" key="1">
    <citation type="submission" date="2023-04" db="EMBL/GenBank/DDBJ databases">
        <title>Klugiella caeni sp. nov. isolated from the sludge of biochemical tank.</title>
        <authorList>
            <person name="Geng K."/>
        </authorList>
    </citation>
    <scope>NUCLEOTIDE SEQUENCE [LARGE SCALE GENOMIC DNA]</scope>
    <source>
        <strain evidence="4 5">YN-L-19</strain>
    </source>
</reference>
<dbReference type="RefSeq" id="WP_281489189.1">
    <property type="nucleotide sequence ID" value="NZ_JASATX010000004.1"/>
</dbReference>
<evidence type="ECO:0000313" key="5">
    <source>
        <dbReference type="Proteomes" id="UP001321506"/>
    </source>
</evidence>
<comment type="caution">
    <text evidence="4">The sequence shown here is derived from an EMBL/GenBank/DDBJ whole genome shotgun (WGS) entry which is preliminary data.</text>
</comment>
<proteinExistence type="predicted"/>
<dbReference type="EMBL" id="JASATX010000004">
    <property type="protein sequence ID" value="MDI2099405.1"/>
    <property type="molecule type" value="Genomic_DNA"/>
</dbReference>
<sequence length="399" mass="43474">MPEPAAASYRLAALAVALSDSGARVRVVTTRAPRGFADDRFALQGVQIDRAPVLRDRTGYVRGYLQYMSFDLPALLRILLATRPDFIVVEPPPTTGCIVRVAARIKRTRYAYFAADIWSDAVLATTAPRAVARMVRALERWAVEGADIVLSTSDESTERLKELFPSVRVVTVGNGIDTGVFVPEGEVRSDGDGPYFLYAGTASEVHGAAVFIKAFQQVLAHRPEARLVFIGHGADYDELRAAAEKLPDGAVRFYERLSPEELGPWIRGAVATLASVHPDHYHRAFPTKMYASVACGTPVIYSGIGPGRQFATQNRLGWGVDYDSSRVAEAMRAALERTVDAQERTRIAEWARRHVSLDAVGRRAVDAVAARIADGTARSARALRKQAAGEEPGSRAAQR</sequence>
<evidence type="ECO:0000256" key="1">
    <source>
        <dbReference type="ARBA" id="ARBA00022676"/>
    </source>
</evidence>
<accession>A0AAW6TDC7</accession>
<feature type="domain" description="Glycosyltransferase subfamily 4-like N-terminal" evidence="3">
    <location>
        <begin position="10"/>
        <end position="175"/>
    </location>
</feature>
<dbReference type="AlphaFoldDB" id="A0AAW6TDC7"/>
<dbReference type="Pfam" id="PF13692">
    <property type="entry name" value="Glyco_trans_1_4"/>
    <property type="match status" value="1"/>
</dbReference>
<evidence type="ECO:0000256" key="2">
    <source>
        <dbReference type="ARBA" id="ARBA00022679"/>
    </source>
</evidence>
<dbReference type="PANTHER" id="PTHR12526:SF510">
    <property type="entry name" value="D-INOSITOL 3-PHOSPHATE GLYCOSYLTRANSFERASE"/>
    <property type="match status" value="1"/>
</dbReference>
<name>A0AAW6TDC7_9MICO</name>
<dbReference type="SUPFAM" id="SSF53756">
    <property type="entry name" value="UDP-Glycosyltransferase/glycogen phosphorylase"/>
    <property type="match status" value="1"/>
</dbReference>
<evidence type="ECO:0000259" key="3">
    <source>
        <dbReference type="Pfam" id="PF13579"/>
    </source>
</evidence>
<dbReference type="InterPro" id="IPR028098">
    <property type="entry name" value="Glyco_trans_4-like_N"/>
</dbReference>
<dbReference type="PANTHER" id="PTHR12526">
    <property type="entry name" value="GLYCOSYLTRANSFERASE"/>
    <property type="match status" value="1"/>
</dbReference>
<dbReference type="Proteomes" id="UP001321506">
    <property type="component" value="Unassembled WGS sequence"/>
</dbReference>
<keyword evidence="1" id="KW-0328">Glycosyltransferase</keyword>
<dbReference type="Gene3D" id="3.40.50.2000">
    <property type="entry name" value="Glycogen Phosphorylase B"/>
    <property type="match status" value="2"/>
</dbReference>
<evidence type="ECO:0000313" key="4">
    <source>
        <dbReference type="EMBL" id="MDI2099405.1"/>
    </source>
</evidence>
<dbReference type="CDD" id="cd03794">
    <property type="entry name" value="GT4_WbuB-like"/>
    <property type="match status" value="1"/>
</dbReference>
<protein>
    <submittedName>
        <fullName evidence="4">Glycosyltransferase family 4 protein</fullName>
    </submittedName>
</protein>
<organism evidence="4 5">
    <name type="scientific">Ruicaihuangia caeni</name>
    <dbReference type="NCBI Taxonomy" id="3042517"/>
    <lineage>
        <taxon>Bacteria</taxon>
        <taxon>Bacillati</taxon>
        <taxon>Actinomycetota</taxon>
        <taxon>Actinomycetes</taxon>
        <taxon>Micrococcales</taxon>
        <taxon>Microbacteriaceae</taxon>
        <taxon>Ruicaihuangia</taxon>
    </lineage>
</organism>
<dbReference type="GO" id="GO:0016757">
    <property type="term" value="F:glycosyltransferase activity"/>
    <property type="evidence" value="ECO:0007669"/>
    <property type="project" value="UniProtKB-KW"/>
</dbReference>